<dbReference type="Proteomes" id="UP000823775">
    <property type="component" value="Unassembled WGS sequence"/>
</dbReference>
<dbReference type="InterPro" id="IPR046796">
    <property type="entry name" value="Transposase_32_dom"/>
</dbReference>
<feature type="region of interest" description="Disordered" evidence="1">
    <location>
        <begin position="334"/>
        <end position="387"/>
    </location>
</feature>
<feature type="transmembrane region" description="Helical" evidence="2">
    <location>
        <begin position="465"/>
        <end position="488"/>
    </location>
</feature>
<evidence type="ECO:0000259" key="3">
    <source>
        <dbReference type="Pfam" id="PF20167"/>
    </source>
</evidence>
<evidence type="ECO:0000256" key="1">
    <source>
        <dbReference type="SAM" id="MobiDB-lite"/>
    </source>
</evidence>
<keyword evidence="2" id="KW-0472">Membrane</keyword>
<organism evidence="4 5">
    <name type="scientific">Datura stramonium</name>
    <name type="common">Jimsonweed</name>
    <name type="synonym">Common thornapple</name>
    <dbReference type="NCBI Taxonomy" id="4076"/>
    <lineage>
        <taxon>Eukaryota</taxon>
        <taxon>Viridiplantae</taxon>
        <taxon>Streptophyta</taxon>
        <taxon>Embryophyta</taxon>
        <taxon>Tracheophyta</taxon>
        <taxon>Spermatophyta</taxon>
        <taxon>Magnoliopsida</taxon>
        <taxon>eudicotyledons</taxon>
        <taxon>Gunneridae</taxon>
        <taxon>Pentapetalae</taxon>
        <taxon>asterids</taxon>
        <taxon>lamiids</taxon>
        <taxon>Solanales</taxon>
        <taxon>Solanaceae</taxon>
        <taxon>Solanoideae</taxon>
        <taxon>Datureae</taxon>
        <taxon>Datura</taxon>
    </lineage>
</organism>
<evidence type="ECO:0000313" key="5">
    <source>
        <dbReference type="Proteomes" id="UP000823775"/>
    </source>
</evidence>
<name>A0ABS8S8Q0_DATST</name>
<accession>A0ABS8S8Q0</accession>
<comment type="caution">
    <text evidence="4">The sequence shown here is derived from an EMBL/GenBank/DDBJ whole genome shotgun (WGS) entry which is preliminary data.</text>
</comment>
<dbReference type="EMBL" id="JACEIK010000333">
    <property type="protein sequence ID" value="MCD7455209.1"/>
    <property type="molecule type" value="Genomic_DNA"/>
</dbReference>
<keyword evidence="2" id="KW-0812">Transmembrane</keyword>
<keyword evidence="5" id="KW-1185">Reference proteome</keyword>
<protein>
    <recommendedName>
        <fullName evidence="3">Putative plant transposon protein domain-containing protein</fullName>
    </recommendedName>
</protein>
<evidence type="ECO:0000256" key="2">
    <source>
        <dbReference type="SAM" id="Phobius"/>
    </source>
</evidence>
<reference evidence="4 5" key="1">
    <citation type="journal article" date="2021" name="BMC Genomics">
        <title>Datura genome reveals duplications of psychoactive alkaloid biosynthetic genes and high mutation rate following tissue culture.</title>
        <authorList>
            <person name="Rajewski A."/>
            <person name="Carter-House D."/>
            <person name="Stajich J."/>
            <person name="Litt A."/>
        </authorList>
    </citation>
    <scope>NUCLEOTIDE SEQUENCE [LARGE SCALE GENOMIC DNA]</scope>
    <source>
        <strain evidence="4">AR-01</strain>
    </source>
</reference>
<evidence type="ECO:0000313" key="4">
    <source>
        <dbReference type="EMBL" id="MCD7455209.1"/>
    </source>
</evidence>
<proteinExistence type="predicted"/>
<feature type="domain" description="Putative plant transposon protein" evidence="3">
    <location>
        <begin position="42"/>
        <end position="200"/>
    </location>
</feature>
<keyword evidence="2" id="KW-1133">Transmembrane helix</keyword>
<gene>
    <name evidence="4" type="ORF">HAX54_027421</name>
</gene>
<dbReference type="Pfam" id="PF20167">
    <property type="entry name" value="Transposase_32"/>
    <property type="match status" value="1"/>
</dbReference>
<sequence>MEGMEDFYIAFKEKRVIHAEAQFDEQTFKTACPDIYHQIGTRNWGPFTILVDPYLPKLVWEFYASYRARKQLMKRRGNTEAGSCLTSVWVQGQEVPVTPEAINSIYWDEPIPSHPIFRKSGEQSNSIPMDSQLDCKRLMPSLNTSKVPIKVSIFFACIMDHVHINMGEIIANQFKCKAKQQATALAFPNLVCMLCMRATCPMFRPLDRMVQANSVITLATKTDKAAPAMKRAKYTRNMTLPSSLASIHTATAPLYTVEPQSSPPPDLLNIAQRAKMHENQLLRLAKALPSMIQGAIKKALQPAKDKLASLFSTVDVLECKVGTLKQEVVALTAPSSVSQPNPCEHEEVPKAPKSPPDDWWISYDSESEQVPNKEPHHSRPPPPPMHSLYDVDPSWTPGGVATMSYHKLRTLPKNWVVQAQDNLYPFHRIHNNRRTKRQLLGSLMLPLILGDPSLITNLIKQHLSLAYLFFGCIGGNVCFQFGGGLILVR</sequence>